<accession>A0A948WEG6</accession>
<proteinExistence type="predicted"/>
<dbReference type="AlphaFoldDB" id="A0A948WEG6"/>
<evidence type="ECO:0000256" key="1">
    <source>
        <dbReference type="SAM" id="Phobius"/>
    </source>
</evidence>
<keyword evidence="1" id="KW-0472">Membrane</keyword>
<keyword evidence="1" id="KW-0812">Transmembrane</keyword>
<evidence type="ECO:0000313" key="2">
    <source>
        <dbReference type="EMBL" id="MBU2692753.1"/>
    </source>
</evidence>
<sequence>MLAQLNKKKNPPKGIPFPTRFILLVITISVIPVIMIGLMSIQSLQHHNRLVDHSIRESISIVTAEQIGDNAGLEKMTTELQKDLEMMNTSSRTQVLILIATMLVFMTFGLMMPWVFLRIAPFSRQLQDQDLGEALSLLKTELEQVNESFYRLCTSAYLEPLSRDSKKSNIP</sequence>
<feature type="transmembrane region" description="Helical" evidence="1">
    <location>
        <begin position="95"/>
        <end position="117"/>
    </location>
</feature>
<name>A0A948WEG6_UNCEI</name>
<comment type="caution">
    <text evidence="2">The sequence shown here is derived from an EMBL/GenBank/DDBJ whole genome shotgun (WGS) entry which is preliminary data.</text>
</comment>
<feature type="transmembrane region" description="Helical" evidence="1">
    <location>
        <begin position="21"/>
        <end position="41"/>
    </location>
</feature>
<protein>
    <submittedName>
        <fullName evidence="2">Uncharacterized protein</fullName>
    </submittedName>
</protein>
<dbReference type="Proteomes" id="UP000777784">
    <property type="component" value="Unassembled WGS sequence"/>
</dbReference>
<organism evidence="2 3">
    <name type="scientific">Eiseniibacteriota bacterium</name>
    <dbReference type="NCBI Taxonomy" id="2212470"/>
    <lineage>
        <taxon>Bacteria</taxon>
        <taxon>Candidatus Eiseniibacteriota</taxon>
    </lineage>
</organism>
<dbReference type="EMBL" id="JAHJDP010000099">
    <property type="protein sequence ID" value="MBU2692753.1"/>
    <property type="molecule type" value="Genomic_DNA"/>
</dbReference>
<evidence type="ECO:0000313" key="3">
    <source>
        <dbReference type="Proteomes" id="UP000777784"/>
    </source>
</evidence>
<gene>
    <name evidence="2" type="ORF">KJ970_17690</name>
</gene>
<keyword evidence="1" id="KW-1133">Transmembrane helix</keyword>
<reference evidence="2" key="1">
    <citation type="submission" date="2021-05" db="EMBL/GenBank/DDBJ databases">
        <title>Energy efficiency and biological interactions define the core microbiome of deep oligotrophic groundwater.</title>
        <authorList>
            <person name="Mehrshad M."/>
            <person name="Lopez-Fernandez M."/>
            <person name="Bell E."/>
            <person name="Bernier-Latmani R."/>
            <person name="Bertilsson S."/>
            <person name="Dopson M."/>
        </authorList>
    </citation>
    <scope>NUCLEOTIDE SEQUENCE</scope>
    <source>
        <strain evidence="2">Modern_marine.mb.64</strain>
    </source>
</reference>